<proteinExistence type="predicted"/>
<dbReference type="Gene3D" id="1.25.40.10">
    <property type="entry name" value="Tetratricopeptide repeat domain"/>
    <property type="match status" value="1"/>
</dbReference>
<dbReference type="EMBL" id="LAZR01000019">
    <property type="protein sequence ID" value="KKO05441.1"/>
    <property type="molecule type" value="Genomic_DNA"/>
</dbReference>
<comment type="caution">
    <text evidence="2">The sequence shown here is derived from an EMBL/GenBank/DDBJ whole genome shotgun (WGS) entry which is preliminary data.</text>
</comment>
<evidence type="ECO:0008006" key="3">
    <source>
        <dbReference type="Google" id="ProtNLM"/>
    </source>
</evidence>
<organism evidence="2">
    <name type="scientific">marine sediment metagenome</name>
    <dbReference type="NCBI Taxonomy" id="412755"/>
    <lineage>
        <taxon>unclassified sequences</taxon>
        <taxon>metagenomes</taxon>
        <taxon>ecological metagenomes</taxon>
    </lineage>
</organism>
<feature type="region of interest" description="Disordered" evidence="1">
    <location>
        <begin position="28"/>
        <end position="106"/>
    </location>
</feature>
<protein>
    <recommendedName>
        <fullName evidence="3">Tetratricopeptide repeat protein</fullName>
    </recommendedName>
</protein>
<evidence type="ECO:0000256" key="1">
    <source>
        <dbReference type="SAM" id="MobiDB-lite"/>
    </source>
</evidence>
<sequence>MKPELKTLLPALVVVALLLFAVSYQQSQQSQESQESQESEDSVPNAATADSVIESRVVPSQRPAGEQQAGSESASGSSSNLPGSGVDASGAPVAGRNSTGQRLDSSEPVLSDRVFYVIQEAQQRQLEDQWEESLAELNALYSDFDSMTPFEQATLLNFYTNVLVRLEMWQESISAFSLLLTVEDLRPDINSRALMALGQLHASVDEVSTAIAYYQEWLEFTRGMTGLEAQTAIVEQQLQSLTGR</sequence>
<evidence type="ECO:0000313" key="2">
    <source>
        <dbReference type="EMBL" id="KKO05441.1"/>
    </source>
</evidence>
<reference evidence="2" key="1">
    <citation type="journal article" date="2015" name="Nature">
        <title>Complex archaea that bridge the gap between prokaryotes and eukaryotes.</title>
        <authorList>
            <person name="Spang A."/>
            <person name="Saw J.H."/>
            <person name="Jorgensen S.L."/>
            <person name="Zaremba-Niedzwiedzka K."/>
            <person name="Martijn J."/>
            <person name="Lind A.E."/>
            <person name="van Eijk R."/>
            <person name="Schleper C."/>
            <person name="Guy L."/>
            <person name="Ettema T.J."/>
        </authorList>
    </citation>
    <scope>NUCLEOTIDE SEQUENCE</scope>
</reference>
<name>A0A0F9VJZ4_9ZZZZ</name>
<dbReference type="InterPro" id="IPR011990">
    <property type="entry name" value="TPR-like_helical_dom_sf"/>
</dbReference>
<dbReference type="AlphaFoldDB" id="A0A0F9VJZ4"/>
<accession>A0A0F9VJZ4</accession>
<gene>
    <name evidence="2" type="ORF">LCGC14_0077130</name>
</gene>
<feature type="compositionally biased region" description="Low complexity" evidence="1">
    <location>
        <begin position="64"/>
        <end position="79"/>
    </location>
</feature>
<dbReference type="SUPFAM" id="SSF48452">
    <property type="entry name" value="TPR-like"/>
    <property type="match status" value="1"/>
</dbReference>